<name>A0ABQ3X3D8_9ACTN</name>
<dbReference type="RefSeq" id="WP_203793946.1">
    <property type="nucleotide sequence ID" value="NZ_BAAAQE010000076.1"/>
</dbReference>
<gene>
    <name evidence="2" type="ORF">Aco03nite_014190</name>
</gene>
<dbReference type="Proteomes" id="UP000612282">
    <property type="component" value="Unassembled WGS sequence"/>
</dbReference>
<feature type="region of interest" description="Disordered" evidence="1">
    <location>
        <begin position="174"/>
        <end position="207"/>
    </location>
</feature>
<evidence type="ECO:0000313" key="3">
    <source>
        <dbReference type="Proteomes" id="UP000612282"/>
    </source>
</evidence>
<proteinExistence type="predicted"/>
<accession>A0ABQ3X3D8</accession>
<organism evidence="2 3">
    <name type="scientific">Actinoplanes couchii</name>
    <dbReference type="NCBI Taxonomy" id="403638"/>
    <lineage>
        <taxon>Bacteria</taxon>
        <taxon>Bacillati</taxon>
        <taxon>Actinomycetota</taxon>
        <taxon>Actinomycetes</taxon>
        <taxon>Micromonosporales</taxon>
        <taxon>Micromonosporaceae</taxon>
        <taxon>Actinoplanes</taxon>
    </lineage>
</organism>
<reference evidence="2 3" key="1">
    <citation type="submission" date="2021-01" db="EMBL/GenBank/DDBJ databases">
        <title>Whole genome shotgun sequence of Actinoplanes couchii NBRC 106145.</title>
        <authorList>
            <person name="Komaki H."/>
            <person name="Tamura T."/>
        </authorList>
    </citation>
    <scope>NUCLEOTIDE SEQUENCE [LARGE SCALE GENOMIC DNA]</scope>
    <source>
        <strain evidence="2 3">NBRC 106145</strain>
    </source>
</reference>
<comment type="caution">
    <text evidence="2">The sequence shown here is derived from an EMBL/GenBank/DDBJ whole genome shotgun (WGS) entry which is preliminary data.</text>
</comment>
<keyword evidence="3" id="KW-1185">Reference proteome</keyword>
<sequence length="336" mass="35453">MSADNPYADQTEQNTNTPWLGGGPAVDVDLDGLRDYATAMTNQQQDIASRAAFLQPLGEMPGAAFDGEVLGEADAVRARLVANAGEFTVYLQKLAESVGNIGNAARVVANSYGHTDGVSAASLNDVLFAYGDKNVARPAGLPDNVGATFQDFQTAVGPPAPGATSTAWIPASSTRISSHQTLETADGPNGERRETLTFAPPGGPVTTTTTTIYRASGETDSVATTRTSVEQTGDVRVTVEERFGADGGRTGTTETRERYDGTELAGRSTDVRDIDGQTVHRTFETTDTATREQVTVTSERNDKGDLVETNRVVTGIRTDGQTSTPAPIADRYRVNG</sequence>
<feature type="compositionally biased region" description="Polar residues" evidence="1">
    <location>
        <begin position="174"/>
        <end position="183"/>
    </location>
</feature>
<dbReference type="EMBL" id="BOMG01000026">
    <property type="protein sequence ID" value="GID53015.1"/>
    <property type="molecule type" value="Genomic_DNA"/>
</dbReference>
<protein>
    <recommendedName>
        <fullName evidence="4">YD repeat protein</fullName>
    </recommendedName>
</protein>
<evidence type="ECO:0000313" key="2">
    <source>
        <dbReference type="EMBL" id="GID53015.1"/>
    </source>
</evidence>
<feature type="compositionally biased region" description="Polar residues" evidence="1">
    <location>
        <begin position="8"/>
        <end position="18"/>
    </location>
</feature>
<feature type="region of interest" description="Disordered" evidence="1">
    <location>
        <begin position="1"/>
        <end position="23"/>
    </location>
</feature>
<evidence type="ECO:0000256" key="1">
    <source>
        <dbReference type="SAM" id="MobiDB-lite"/>
    </source>
</evidence>
<evidence type="ECO:0008006" key="4">
    <source>
        <dbReference type="Google" id="ProtNLM"/>
    </source>
</evidence>